<protein>
    <submittedName>
        <fullName evidence="2">Alpha/beta fold hydrolase</fullName>
    </submittedName>
</protein>
<dbReference type="RefSeq" id="WP_257632866.1">
    <property type="nucleotide sequence ID" value="NZ_JANIIC010000029.1"/>
</dbReference>
<gene>
    <name evidence="2" type="ORF">NQU54_23765</name>
</gene>
<evidence type="ECO:0000313" key="2">
    <source>
        <dbReference type="EMBL" id="MCQ8832010.1"/>
    </source>
</evidence>
<accession>A0A9X2LWP2</accession>
<keyword evidence="1" id="KW-0732">Signal</keyword>
<organism evidence="2 3">
    <name type="scientific">Streptomyces malaysiensis subsp. samsunensis</name>
    <dbReference type="NCBI Taxonomy" id="459658"/>
    <lineage>
        <taxon>Bacteria</taxon>
        <taxon>Bacillati</taxon>
        <taxon>Actinomycetota</taxon>
        <taxon>Actinomycetes</taxon>
        <taxon>Kitasatosporales</taxon>
        <taxon>Streptomycetaceae</taxon>
        <taxon>Streptomyces</taxon>
        <taxon>Streptomyces violaceusniger group</taxon>
    </lineage>
</organism>
<keyword evidence="2" id="KW-0378">Hydrolase</keyword>
<keyword evidence="3" id="KW-1185">Reference proteome</keyword>
<dbReference type="PANTHER" id="PTHR32015:SF1">
    <property type="entry name" value="LIPASE"/>
    <property type="match status" value="1"/>
</dbReference>
<dbReference type="Pfam" id="PF01674">
    <property type="entry name" value="Lipase_2"/>
    <property type="match status" value="1"/>
</dbReference>
<evidence type="ECO:0000313" key="3">
    <source>
        <dbReference type="Proteomes" id="UP001142400"/>
    </source>
</evidence>
<dbReference type="Gene3D" id="3.40.50.1820">
    <property type="entry name" value="alpha/beta hydrolase"/>
    <property type="match status" value="1"/>
</dbReference>
<dbReference type="GO" id="GO:0016298">
    <property type="term" value="F:lipase activity"/>
    <property type="evidence" value="ECO:0007669"/>
    <property type="project" value="TreeGrafter"/>
</dbReference>
<dbReference type="PANTHER" id="PTHR32015">
    <property type="entry name" value="FASTING INDUCED LIPASE"/>
    <property type="match status" value="1"/>
</dbReference>
<dbReference type="Proteomes" id="UP001142400">
    <property type="component" value="Unassembled WGS sequence"/>
</dbReference>
<dbReference type="AlphaFoldDB" id="A0A9X2LWP2"/>
<feature type="chain" id="PRO_5040817279" evidence="1">
    <location>
        <begin position="34"/>
        <end position="235"/>
    </location>
</feature>
<dbReference type="InterPro" id="IPR029058">
    <property type="entry name" value="AB_hydrolase_fold"/>
</dbReference>
<reference evidence="2" key="1">
    <citation type="submission" date="2022-06" db="EMBL/GenBank/DDBJ databases">
        <title>WGS of actinobacteria.</title>
        <authorList>
            <person name="Thawai C."/>
        </authorList>
    </citation>
    <scope>NUCLEOTIDE SEQUENCE</scope>
    <source>
        <strain evidence="2">DSM 42010</strain>
    </source>
</reference>
<dbReference type="EMBL" id="JANIIC010000029">
    <property type="protein sequence ID" value="MCQ8832010.1"/>
    <property type="molecule type" value="Genomic_DNA"/>
</dbReference>
<dbReference type="InterPro" id="IPR002918">
    <property type="entry name" value="Lipase_EstA/Esterase_EstB"/>
</dbReference>
<dbReference type="GO" id="GO:0016042">
    <property type="term" value="P:lipid catabolic process"/>
    <property type="evidence" value="ECO:0007669"/>
    <property type="project" value="InterPro"/>
</dbReference>
<name>A0A9X2LWP2_STRMQ</name>
<evidence type="ECO:0000256" key="1">
    <source>
        <dbReference type="SAM" id="SignalP"/>
    </source>
</evidence>
<proteinExistence type="predicted"/>
<sequence>MSRTPDASAGRRLRPALIALALAGALTAGGVLADSHAEAAENTPVVFVHGYAGSAANWSTAKSSFQSAGYSADDLFTYTYTSAQSNKTSAEGLVDYVKQVRAATGAGKVDIVNHSMGGMVTSWYLKKLGGQPYVKHVASLAGANHGSYNASSCQTNASCQEMLPGSSFLTTVNSGDETPGDTKYATWYSPCDGMISPYTSTKLNGATNHAVACERHMAFLTDSATLGAVKKFLAT</sequence>
<comment type="caution">
    <text evidence="2">The sequence shown here is derived from an EMBL/GenBank/DDBJ whole genome shotgun (WGS) entry which is preliminary data.</text>
</comment>
<dbReference type="SUPFAM" id="SSF53474">
    <property type="entry name" value="alpha/beta-Hydrolases"/>
    <property type="match status" value="1"/>
</dbReference>
<feature type="signal peptide" evidence="1">
    <location>
        <begin position="1"/>
        <end position="33"/>
    </location>
</feature>